<reference evidence="2" key="1">
    <citation type="submission" date="2013-01" db="EMBL/GenBank/DDBJ databases">
        <title>Draft Genome Sequence of a Mulberry Tree, Morus notabilis C.K. Schneid.</title>
        <authorList>
            <person name="He N."/>
            <person name="Zhao S."/>
        </authorList>
    </citation>
    <scope>NUCLEOTIDE SEQUENCE</scope>
</reference>
<dbReference type="AlphaFoldDB" id="W9RS99"/>
<sequence>MKLIWVLPENSGQNSIFRPNRVKPRVNRSTGDRAVQHYRSTSSVHTGRLVSLQSGQPDWSTGFHVIRSTGEISCAREAHKNQSKNLQIQSQIEIFQRKTTRSGF</sequence>
<protein>
    <submittedName>
        <fullName evidence="1">Uncharacterized protein</fullName>
    </submittedName>
</protein>
<name>W9RS99_9ROSA</name>
<gene>
    <name evidence="1" type="ORF">L484_000815</name>
</gene>
<accession>W9RS99</accession>
<proteinExistence type="predicted"/>
<dbReference type="Proteomes" id="UP000030645">
    <property type="component" value="Unassembled WGS sequence"/>
</dbReference>
<keyword evidence="2" id="KW-1185">Reference proteome</keyword>
<evidence type="ECO:0000313" key="2">
    <source>
        <dbReference type="Proteomes" id="UP000030645"/>
    </source>
</evidence>
<evidence type="ECO:0000313" key="1">
    <source>
        <dbReference type="EMBL" id="EXC05576.1"/>
    </source>
</evidence>
<organism evidence="1 2">
    <name type="scientific">Morus notabilis</name>
    <dbReference type="NCBI Taxonomy" id="981085"/>
    <lineage>
        <taxon>Eukaryota</taxon>
        <taxon>Viridiplantae</taxon>
        <taxon>Streptophyta</taxon>
        <taxon>Embryophyta</taxon>
        <taxon>Tracheophyta</taxon>
        <taxon>Spermatophyta</taxon>
        <taxon>Magnoliopsida</taxon>
        <taxon>eudicotyledons</taxon>
        <taxon>Gunneridae</taxon>
        <taxon>Pentapetalae</taxon>
        <taxon>rosids</taxon>
        <taxon>fabids</taxon>
        <taxon>Rosales</taxon>
        <taxon>Moraceae</taxon>
        <taxon>Moreae</taxon>
        <taxon>Morus</taxon>
    </lineage>
</organism>
<dbReference type="EMBL" id="KE345535">
    <property type="protein sequence ID" value="EXC05576.1"/>
    <property type="molecule type" value="Genomic_DNA"/>
</dbReference>